<dbReference type="OrthoDB" id="10068240at2759"/>
<comment type="caution">
    <text evidence="13">The sequence shown here is derived from an EMBL/GenBank/DDBJ whole genome shotgun (WGS) entry which is preliminary data.</text>
</comment>
<dbReference type="Gene3D" id="1.10.287.770">
    <property type="entry name" value="YojJ-like"/>
    <property type="match status" value="1"/>
</dbReference>
<evidence type="ECO:0000256" key="6">
    <source>
        <dbReference type="ARBA" id="ARBA00023053"/>
    </source>
</evidence>
<evidence type="ECO:0000256" key="10">
    <source>
        <dbReference type="ARBA" id="ARBA00023303"/>
    </source>
</evidence>
<keyword evidence="9 11" id="KW-0739">Sodium transport</keyword>
<evidence type="ECO:0000256" key="9">
    <source>
        <dbReference type="ARBA" id="ARBA00023201"/>
    </source>
</evidence>
<dbReference type="Pfam" id="PF00858">
    <property type="entry name" value="ASC"/>
    <property type="match status" value="1"/>
</dbReference>
<keyword evidence="2 11" id="KW-0813">Transport</keyword>
<keyword evidence="14" id="KW-1185">Reference proteome</keyword>
<keyword evidence="6" id="KW-0915">Sodium</keyword>
<comment type="similarity">
    <text evidence="11">Belongs to the amiloride-sensitive sodium channel (TC 1.A.6) family.</text>
</comment>
<dbReference type="GO" id="GO:0015280">
    <property type="term" value="F:ligand-gated sodium channel activity"/>
    <property type="evidence" value="ECO:0007669"/>
    <property type="project" value="TreeGrafter"/>
</dbReference>
<keyword evidence="3 11" id="KW-0894">Sodium channel</keyword>
<dbReference type="AlphaFoldDB" id="A0A7J7K9I2"/>
<gene>
    <name evidence="13" type="ORF">EB796_006804</name>
</gene>
<keyword evidence="4 11" id="KW-0812">Transmembrane</keyword>
<evidence type="ECO:0008006" key="15">
    <source>
        <dbReference type="Google" id="ProtNLM"/>
    </source>
</evidence>
<accession>A0A7J7K9I2</accession>
<proteinExistence type="inferred from homology"/>
<evidence type="ECO:0000256" key="3">
    <source>
        <dbReference type="ARBA" id="ARBA00022461"/>
    </source>
</evidence>
<comment type="subcellular location">
    <subcellularLocation>
        <location evidence="1">Membrane</location>
        <topology evidence="1">Multi-pass membrane protein</topology>
    </subcellularLocation>
</comment>
<feature type="transmembrane region" description="Helical" evidence="12">
    <location>
        <begin position="98"/>
        <end position="122"/>
    </location>
</feature>
<organism evidence="13 14">
    <name type="scientific">Bugula neritina</name>
    <name type="common">Brown bryozoan</name>
    <name type="synonym">Sertularia neritina</name>
    <dbReference type="NCBI Taxonomy" id="10212"/>
    <lineage>
        <taxon>Eukaryota</taxon>
        <taxon>Metazoa</taxon>
        <taxon>Spiralia</taxon>
        <taxon>Lophotrochozoa</taxon>
        <taxon>Bryozoa</taxon>
        <taxon>Gymnolaemata</taxon>
        <taxon>Cheilostomatida</taxon>
        <taxon>Flustrina</taxon>
        <taxon>Buguloidea</taxon>
        <taxon>Bugulidae</taxon>
        <taxon>Bugula</taxon>
    </lineage>
</organism>
<reference evidence="13" key="1">
    <citation type="submission" date="2020-06" db="EMBL/GenBank/DDBJ databases">
        <title>Draft genome of Bugula neritina, a colonial animal packing powerful symbionts and potential medicines.</title>
        <authorList>
            <person name="Rayko M."/>
        </authorList>
    </citation>
    <scope>NUCLEOTIDE SEQUENCE [LARGE SCALE GENOMIC DNA]</scope>
    <source>
        <strain evidence="13">Kwan_BN1</strain>
    </source>
</reference>
<evidence type="ECO:0000256" key="5">
    <source>
        <dbReference type="ARBA" id="ARBA00022989"/>
    </source>
</evidence>
<evidence type="ECO:0000256" key="2">
    <source>
        <dbReference type="ARBA" id="ARBA00022448"/>
    </source>
</evidence>
<evidence type="ECO:0000256" key="4">
    <source>
        <dbReference type="ARBA" id="ARBA00022692"/>
    </source>
</evidence>
<name>A0A7J7K9I2_BUGNE</name>
<dbReference type="PANTHER" id="PTHR11690">
    <property type="entry name" value="AMILORIDE-SENSITIVE SODIUM CHANNEL-RELATED"/>
    <property type="match status" value="1"/>
</dbReference>
<evidence type="ECO:0000256" key="1">
    <source>
        <dbReference type="ARBA" id="ARBA00004141"/>
    </source>
</evidence>
<sequence>MYWDCVNEIEQNFDYEINCTCPLACREYQYHYTLSTAEWPSINFEPFWTIPREYESEERIKGEFVSVNIYFDNLFHTQYYEKASMTLEDLIGNIGGHLGLWIGMSVISFVEIFELVAGLCAACGKYFHKRRSASSDTPDDDIEM</sequence>
<keyword evidence="7 11" id="KW-0406">Ion transport</keyword>
<keyword evidence="8 12" id="KW-0472">Membrane</keyword>
<evidence type="ECO:0000256" key="11">
    <source>
        <dbReference type="RuleBase" id="RU000679"/>
    </source>
</evidence>
<dbReference type="GO" id="GO:0005886">
    <property type="term" value="C:plasma membrane"/>
    <property type="evidence" value="ECO:0007669"/>
    <property type="project" value="TreeGrafter"/>
</dbReference>
<keyword evidence="10 11" id="KW-0407">Ion channel</keyword>
<dbReference type="PRINTS" id="PR01078">
    <property type="entry name" value="AMINACHANNEL"/>
</dbReference>
<dbReference type="Proteomes" id="UP000593567">
    <property type="component" value="Unassembled WGS sequence"/>
</dbReference>
<evidence type="ECO:0000313" key="14">
    <source>
        <dbReference type="Proteomes" id="UP000593567"/>
    </source>
</evidence>
<dbReference type="PANTHER" id="PTHR11690:SF248">
    <property type="entry name" value="PICKPOCKET 17, ISOFORM A"/>
    <property type="match status" value="1"/>
</dbReference>
<evidence type="ECO:0000256" key="8">
    <source>
        <dbReference type="ARBA" id="ARBA00023136"/>
    </source>
</evidence>
<dbReference type="InterPro" id="IPR001873">
    <property type="entry name" value="ENaC"/>
</dbReference>
<evidence type="ECO:0000256" key="12">
    <source>
        <dbReference type="SAM" id="Phobius"/>
    </source>
</evidence>
<dbReference type="EMBL" id="VXIV02000974">
    <property type="protein sequence ID" value="KAF6034893.1"/>
    <property type="molecule type" value="Genomic_DNA"/>
</dbReference>
<evidence type="ECO:0000313" key="13">
    <source>
        <dbReference type="EMBL" id="KAF6034893.1"/>
    </source>
</evidence>
<keyword evidence="5 12" id="KW-1133">Transmembrane helix</keyword>
<protein>
    <recommendedName>
        <fullName evidence="15">SCNN1D</fullName>
    </recommendedName>
</protein>
<evidence type="ECO:0000256" key="7">
    <source>
        <dbReference type="ARBA" id="ARBA00023065"/>
    </source>
</evidence>